<gene>
    <name evidence="1" type="ORF">RHMOL_Rhmol04G0157800</name>
</gene>
<dbReference type="EMBL" id="CM046391">
    <property type="protein sequence ID" value="KAI8559248.1"/>
    <property type="molecule type" value="Genomic_DNA"/>
</dbReference>
<comment type="caution">
    <text evidence="1">The sequence shown here is derived from an EMBL/GenBank/DDBJ whole genome shotgun (WGS) entry which is preliminary data.</text>
</comment>
<reference evidence="1" key="1">
    <citation type="submission" date="2022-02" db="EMBL/GenBank/DDBJ databases">
        <title>Plant Genome Project.</title>
        <authorList>
            <person name="Zhang R.-G."/>
        </authorList>
    </citation>
    <scope>NUCLEOTIDE SEQUENCE</scope>
    <source>
        <strain evidence="1">AT1</strain>
    </source>
</reference>
<accession>A0ACC0P0T2</accession>
<organism evidence="1 2">
    <name type="scientific">Rhododendron molle</name>
    <name type="common">Chinese azalea</name>
    <name type="synonym">Azalea mollis</name>
    <dbReference type="NCBI Taxonomy" id="49168"/>
    <lineage>
        <taxon>Eukaryota</taxon>
        <taxon>Viridiplantae</taxon>
        <taxon>Streptophyta</taxon>
        <taxon>Embryophyta</taxon>
        <taxon>Tracheophyta</taxon>
        <taxon>Spermatophyta</taxon>
        <taxon>Magnoliopsida</taxon>
        <taxon>eudicotyledons</taxon>
        <taxon>Gunneridae</taxon>
        <taxon>Pentapetalae</taxon>
        <taxon>asterids</taxon>
        <taxon>Ericales</taxon>
        <taxon>Ericaceae</taxon>
        <taxon>Ericoideae</taxon>
        <taxon>Rhodoreae</taxon>
        <taxon>Rhododendron</taxon>
    </lineage>
</organism>
<evidence type="ECO:0000313" key="1">
    <source>
        <dbReference type="EMBL" id="KAI8559248.1"/>
    </source>
</evidence>
<proteinExistence type="predicted"/>
<name>A0ACC0P0T2_RHOML</name>
<protein>
    <submittedName>
        <fullName evidence="1">Uncharacterized protein</fullName>
    </submittedName>
</protein>
<sequence length="96" mass="10908">MSIEELLSIEPQELQFPCNFLPITSFLIFSFNLKYTTVFLIFSFYAFVAEKLQLTNKTSNYAAFKGYAREITTAEGGYGRELDEPLSSRKSVLTGL</sequence>
<evidence type="ECO:0000313" key="2">
    <source>
        <dbReference type="Proteomes" id="UP001062846"/>
    </source>
</evidence>
<keyword evidence="2" id="KW-1185">Reference proteome</keyword>
<dbReference type="Proteomes" id="UP001062846">
    <property type="component" value="Chromosome 4"/>
</dbReference>